<keyword evidence="2" id="KW-1185">Reference proteome</keyword>
<proteinExistence type="predicted"/>
<gene>
    <name evidence="1" type="ORF">D9X91_12315</name>
</gene>
<reference evidence="1 2" key="1">
    <citation type="submission" date="2018-10" db="EMBL/GenBank/DDBJ databases">
        <title>Falsibacillus sp. genome draft.</title>
        <authorList>
            <person name="Shi S."/>
        </authorList>
    </citation>
    <scope>NUCLEOTIDE SEQUENCE [LARGE SCALE GENOMIC DNA]</scope>
    <source>
        <strain evidence="1 2">GY 10110</strain>
    </source>
</reference>
<protein>
    <submittedName>
        <fullName evidence="1">Uncharacterized protein</fullName>
    </submittedName>
</protein>
<dbReference type="Proteomes" id="UP000276770">
    <property type="component" value="Unassembled WGS sequence"/>
</dbReference>
<comment type="caution">
    <text evidence="1">The sequence shown here is derived from an EMBL/GenBank/DDBJ whole genome shotgun (WGS) entry which is preliminary data.</text>
</comment>
<dbReference type="AlphaFoldDB" id="A0A3L7K260"/>
<evidence type="ECO:0000313" key="2">
    <source>
        <dbReference type="Proteomes" id="UP000276770"/>
    </source>
</evidence>
<dbReference type="RefSeq" id="WP_121680935.1">
    <property type="nucleotide sequence ID" value="NZ_RCVZ01000008.1"/>
</dbReference>
<dbReference type="EMBL" id="RCVZ01000008">
    <property type="protein sequence ID" value="RLQ94772.1"/>
    <property type="molecule type" value="Genomic_DNA"/>
</dbReference>
<evidence type="ECO:0000313" key="1">
    <source>
        <dbReference type="EMBL" id="RLQ94772.1"/>
    </source>
</evidence>
<organism evidence="1 2">
    <name type="scientific">Falsibacillus albus</name>
    <dbReference type="NCBI Taxonomy" id="2478915"/>
    <lineage>
        <taxon>Bacteria</taxon>
        <taxon>Bacillati</taxon>
        <taxon>Bacillota</taxon>
        <taxon>Bacilli</taxon>
        <taxon>Bacillales</taxon>
        <taxon>Bacillaceae</taxon>
        <taxon>Falsibacillus</taxon>
    </lineage>
</organism>
<accession>A0A3L7K260</accession>
<name>A0A3L7K260_9BACI</name>
<sequence>MHGIIIGKAKELLVRSFRSSFIRYMAGKDWVKENYRFEEFFLQWKEESLKNDKWHKLIAEELKTQATFFAEVIGAYEETVSGIFTEQPTKRQERTISSLSEKLRQEPTSCFCMEHASYMIAKLKKKLFELEKTKPADKKDLEYASKLYRYVYNQGLPKRNYRNEDIQFITDELKKIIFRTIDVHFNDPFKNYETVH</sequence>